<evidence type="ECO:0000313" key="2">
    <source>
        <dbReference type="EMBL" id="GEO00248.1"/>
    </source>
</evidence>
<name>A0A512AKM8_9SPHN</name>
<gene>
    <name evidence="2" type="ORF">NSE01_20800</name>
</gene>
<comment type="caution">
    <text evidence="2">The sequence shown here is derived from an EMBL/GenBank/DDBJ whole genome shotgun (WGS) entry which is preliminary data.</text>
</comment>
<keyword evidence="1" id="KW-0472">Membrane</keyword>
<dbReference type="EMBL" id="BJYR01000013">
    <property type="protein sequence ID" value="GEO00248.1"/>
    <property type="molecule type" value="Genomic_DNA"/>
</dbReference>
<dbReference type="Proteomes" id="UP000321464">
    <property type="component" value="Unassembled WGS sequence"/>
</dbReference>
<accession>A0A512AKM8</accession>
<keyword evidence="1" id="KW-1133">Transmembrane helix</keyword>
<keyword evidence="3" id="KW-1185">Reference proteome</keyword>
<proteinExistence type="predicted"/>
<keyword evidence="1" id="KW-0812">Transmembrane</keyword>
<organism evidence="2 3">
    <name type="scientific">Novosphingobium sediminis</name>
    <dbReference type="NCBI Taxonomy" id="707214"/>
    <lineage>
        <taxon>Bacteria</taxon>
        <taxon>Pseudomonadati</taxon>
        <taxon>Pseudomonadota</taxon>
        <taxon>Alphaproteobacteria</taxon>
        <taxon>Sphingomonadales</taxon>
        <taxon>Sphingomonadaceae</taxon>
        <taxon>Novosphingobium</taxon>
    </lineage>
</organism>
<protein>
    <submittedName>
        <fullName evidence="2">Uncharacterized protein</fullName>
    </submittedName>
</protein>
<dbReference type="AlphaFoldDB" id="A0A512AKM8"/>
<sequence>MHASGMARAIALVVAPTASLADWLRSAIVLGCALALILAGRALPLL</sequence>
<evidence type="ECO:0000313" key="3">
    <source>
        <dbReference type="Proteomes" id="UP000321464"/>
    </source>
</evidence>
<reference evidence="2 3" key="1">
    <citation type="submission" date="2019-07" db="EMBL/GenBank/DDBJ databases">
        <title>Whole genome shotgun sequence of Novosphingobium sediminis NBRC 106119.</title>
        <authorList>
            <person name="Hosoyama A."/>
            <person name="Uohara A."/>
            <person name="Ohji S."/>
            <person name="Ichikawa N."/>
        </authorList>
    </citation>
    <scope>NUCLEOTIDE SEQUENCE [LARGE SCALE GENOMIC DNA]</scope>
    <source>
        <strain evidence="2 3">NBRC 106119</strain>
    </source>
</reference>
<evidence type="ECO:0000256" key="1">
    <source>
        <dbReference type="SAM" id="Phobius"/>
    </source>
</evidence>
<feature type="transmembrane region" description="Helical" evidence="1">
    <location>
        <begin position="23"/>
        <end position="43"/>
    </location>
</feature>